<feature type="transmembrane region" description="Helical" evidence="11">
    <location>
        <begin position="781"/>
        <end position="800"/>
    </location>
</feature>
<dbReference type="SMART" id="SM01109">
    <property type="entry name" value="CUT"/>
    <property type="match status" value="1"/>
</dbReference>
<evidence type="ECO:0000256" key="11">
    <source>
        <dbReference type="SAM" id="Phobius"/>
    </source>
</evidence>
<keyword evidence="4 9" id="KW-0175">Coiled coil</keyword>
<feature type="compositionally biased region" description="Low complexity" evidence="10">
    <location>
        <begin position="663"/>
        <end position="683"/>
    </location>
</feature>
<evidence type="ECO:0000256" key="7">
    <source>
        <dbReference type="ARBA" id="ARBA00023163"/>
    </source>
</evidence>
<dbReference type="InterPro" id="IPR003350">
    <property type="entry name" value="CUT_dom"/>
</dbReference>
<dbReference type="Proteomes" id="UP000050795">
    <property type="component" value="Unassembled WGS sequence"/>
</dbReference>
<evidence type="ECO:0000256" key="3">
    <source>
        <dbReference type="ARBA" id="ARBA00023015"/>
    </source>
</evidence>
<evidence type="ECO:0000256" key="8">
    <source>
        <dbReference type="ARBA" id="ARBA00023242"/>
    </source>
</evidence>
<organism evidence="13 14">
    <name type="scientific">Trichobilharzia regenti</name>
    <name type="common">Nasal bird schistosome</name>
    <dbReference type="NCBI Taxonomy" id="157069"/>
    <lineage>
        <taxon>Eukaryota</taxon>
        <taxon>Metazoa</taxon>
        <taxon>Spiralia</taxon>
        <taxon>Lophotrochozoa</taxon>
        <taxon>Platyhelminthes</taxon>
        <taxon>Trematoda</taxon>
        <taxon>Digenea</taxon>
        <taxon>Strigeidida</taxon>
        <taxon>Schistosomatoidea</taxon>
        <taxon>Schistosomatidae</taxon>
        <taxon>Trichobilharzia</taxon>
    </lineage>
</organism>
<feature type="coiled-coil region" evidence="9">
    <location>
        <begin position="146"/>
        <end position="180"/>
    </location>
</feature>
<dbReference type="InterPro" id="IPR010982">
    <property type="entry name" value="Lambda_DNA-bd_dom_sf"/>
</dbReference>
<dbReference type="PANTHER" id="PTHR14043:SF2">
    <property type="entry name" value="HOMEOBOX PROTEIN CUT"/>
    <property type="match status" value="1"/>
</dbReference>
<dbReference type="WBParaSite" id="TREG1_66430.1">
    <property type="protein sequence ID" value="TREG1_66430.1"/>
    <property type="gene ID" value="TREG1_66430"/>
</dbReference>
<keyword evidence="2" id="KW-0677">Repeat</keyword>
<dbReference type="GO" id="GO:0000981">
    <property type="term" value="F:DNA-binding transcription factor activity, RNA polymerase II-specific"/>
    <property type="evidence" value="ECO:0007669"/>
    <property type="project" value="TreeGrafter"/>
</dbReference>
<evidence type="ECO:0000313" key="13">
    <source>
        <dbReference type="Proteomes" id="UP000050795"/>
    </source>
</evidence>
<feature type="compositionally biased region" description="Polar residues" evidence="10">
    <location>
        <begin position="491"/>
        <end position="510"/>
    </location>
</feature>
<evidence type="ECO:0000256" key="1">
    <source>
        <dbReference type="ARBA" id="ARBA00004123"/>
    </source>
</evidence>
<dbReference type="AlphaFoldDB" id="A0AA85KB50"/>
<dbReference type="Gene3D" id="1.10.260.40">
    <property type="entry name" value="lambda repressor-like DNA-binding domains"/>
    <property type="match status" value="1"/>
</dbReference>
<keyword evidence="5" id="KW-0238">DNA-binding</keyword>
<reference evidence="14" key="2">
    <citation type="submission" date="2023-11" db="UniProtKB">
        <authorList>
            <consortium name="WormBaseParasite"/>
        </authorList>
    </citation>
    <scope>IDENTIFICATION</scope>
</reference>
<evidence type="ECO:0000256" key="4">
    <source>
        <dbReference type="ARBA" id="ARBA00023054"/>
    </source>
</evidence>
<protein>
    <recommendedName>
        <fullName evidence="12">CUT domain-containing protein</fullName>
    </recommendedName>
</protein>
<evidence type="ECO:0000256" key="9">
    <source>
        <dbReference type="SAM" id="Coils"/>
    </source>
</evidence>
<feature type="region of interest" description="Disordered" evidence="10">
    <location>
        <begin position="725"/>
        <end position="748"/>
    </location>
</feature>
<evidence type="ECO:0000256" key="6">
    <source>
        <dbReference type="ARBA" id="ARBA00023155"/>
    </source>
</evidence>
<feature type="domain" description="CUT" evidence="12">
    <location>
        <begin position="527"/>
        <end position="614"/>
    </location>
</feature>
<keyword evidence="13" id="KW-1185">Reference proteome</keyword>
<feature type="region of interest" description="Disordered" evidence="10">
    <location>
        <begin position="860"/>
        <end position="883"/>
    </location>
</feature>
<keyword evidence="11" id="KW-0812">Transmembrane</keyword>
<dbReference type="PANTHER" id="PTHR14043">
    <property type="entry name" value="CCAAT DISPLACEMENT PROTEIN-RELATED"/>
    <property type="match status" value="1"/>
</dbReference>
<evidence type="ECO:0000256" key="5">
    <source>
        <dbReference type="ARBA" id="ARBA00023125"/>
    </source>
</evidence>
<keyword evidence="3" id="KW-0805">Transcription regulation</keyword>
<reference evidence="13" key="1">
    <citation type="submission" date="2022-06" db="EMBL/GenBank/DDBJ databases">
        <authorList>
            <person name="Berger JAMES D."/>
            <person name="Berger JAMES D."/>
        </authorList>
    </citation>
    <scope>NUCLEOTIDE SEQUENCE [LARGE SCALE GENOMIC DNA]</scope>
</reference>
<evidence type="ECO:0000256" key="10">
    <source>
        <dbReference type="SAM" id="MobiDB-lite"/>
    </source>
</evidence>
<proteinExistence type="predicted"/>
<accession>A0AA85KB50</accession>
<dbReference type="GO" id="GO:0000977">
    <property type="term" value="F:RNA polymerase II transcription regulatory region sequence-specific DNA binding"/>
    <property type="evidence" value="ECO:0007669"/>
    <property type="project" value="TreeGrafter"/>
</dbReference>
<name>A0AA85KB50_TRIRE</name>
<feature type="region of interest" description="Disordered" evidence="10">
    <location>
        <begin position="663"/>
        <end position="691"/>
    </location>
</feature>
<dbReference type="GO" id="GO:0005634">
    <property type="term" value="C:nucleus"/>
    <property type="evidence" value="ECO:0007669"/>
    <property type="project" value="UniProtKB-SubCell"/>
</dbReference>
<dbReference type="SUPFAM" id="SSF47413">
    <property type="entry name" value="lambda repressor-like DNA-binding domains"/>
    <property type="match status" value="1"/>
</dbReference>
<comment type="subcellular location">
    <subcellularLocation>
        <location evidence="1">Nucleus</location>
    </subcellularLocation>
</comment>
<evidence type="ECO:0000259" key="12">
    <source>
        <dbReference type="PROSITE" id="PS51042"/>
    </source>
</evidence>
<keyword evidence="11" id="KW-0472">Membrane</keyword>
<feature type="compositionally biased region" description="Low complexity" evidence="10">
    <location>
        <begin position="866"/>
        <end position="880"/>
    </location>
</feature>
<evidence type="ECO:0000313" key="14">
    <source>
        <dbReference type="WBParaSite" id="TREG1_66430.1"/>
    </source>
</evidence>
<feature type="region of interest" description="Disordered" evidence="10">
    <location>
        <begin position="488"/>
        <end position="523"/>
    </location>
</feature>
<dbReference type="PROSITE" id="PS51042">
    <property type="entry name" value="CUT"/>
    <property type="match status" value="1"/>
</dbReference>
<evidence type="ECO:0000256" key="2">
    <source>
        <dbReference type="ARBA" id="ARBA00022737"/>
    </source>
</evidence>
<dbReference type="Pfam" id="PF02376">
    <property type="entry name" value="CUT"/>
    <property type="match status" value="1"/>
</dbReference>
<keyword evidence="8" id="KW-0539">Nucleus</keyword>
<keyword evidence="11" id="KW-1133">Transmembrane helix</keyword>
<keyword evidence="7" id="KW-0804">Transcription</keyword>
<sequence>MRTLEELNPSLVTPTHQVILLNSNNSQNICMNGRDKSHTLRNTMNSRLQNFQSFTNNIHSRRKSSASRPSSSVYRSKILKRCGRQLKRLMGRRITMVPTAIIENDNHNIDCDSPATNSYETPARLTNTSECCLHQCEKKCISVEMLKDVQNQQNKLFQEVNQLKQQFSNIQNVLVSLQNILVNRITLQNLHPSSSSSSPSSSTSSHLINLSYNSSNNNGSGVDTIQIVNTKQSSIDCGTVPPLTNAQDTTITTNNNNSQMISNPCVKLDNLVYLTSSSSQYLHPPPATAAALLPKATLTTTGIHSPLTVNPSSFMPLKILTNCSSYENTFISSSNILSSSPSILSVVHSSLPSHIPLSLMTKLPSDHTSNGIVNLQITPNPINPVNQSTHNLTLNEQTGLLASSLPSSFPTTQTSQTTPYPPILILNPLQSNYCPQIALTAATTTTPTLSNPTSIQTFLPITTTTATSSSSTTASTISFSNHTILPKLEDSNSQPITTSYPNSIVPNGTDENIDPLDSPESIDSSQYQIKHTNEPLNTFEIASTVRDLLIKHNISQRQFSKHVLKLSQGTMSELLSKPRPWYRLTARGRDSFRRLQAWILDPNNISSFKTYQRKRTTTVTTHAECETSNLVKQSLPPVLHSDPVEQTSVYQWDLTSLKLPSLSSSVHSNNNNTNNSNLESQNTAANQSHRTESTYDYLENQRLSDYLPLPKLQLSSEPKRIIHRSEFEDAGRRSNMQKKELDNEHEHSSTIANLQITTTDSSSQSIITAVKQSQSEGHTSALLLAFSLGLVCCFIGLLIVEWRRRQKLRLWSAKPYRSHLQPPPEQSIIFGGTTTAGGGRTKISMSKLKSYRKSKRSCLANEKMNKTSSNHCNSSNNNDNNMDEEKALFDDLVL</sequence>
<keyword evidence="6" id="KW-0371">Homeobox</keyword>